<dbReference type="PROSITE" id="PS50048">
    <property type="entry name" value="ZN2_CY6_FUNGAL_2"/>
    <property type="match status" value="1"/>
</dbReference>
<sequence length="848" mass="93209">MDVSAPTPVPRKVPSACQRCRRQKLKCDIQRPCSLCVRAGVECSAAENSSIWKPQFPCQPSQGNRSRKRTATAAQHAQKRVRRAVPVRNNTAGVAPPVPDPEPEPESSLQRQISPVEDDSAGGPEHSPDPGPAGSTSVGNVTEQRPPSVSAIPDVSWISSSAAIDFAEEAFHQHETAALEESETSAFSACQWAQARPADRGNFPVLAQTLSLGSPSMARSIKSSKRAEVELMSIIPALEPATLLVNNYFDRIHWFMLVFHQTDFIEGFHQLYTRLGHHPTEMNVRLGFLSVFTSVCIVSLRYTNAEQRATLAGYGVHPDNLQDRLLTALRLRLFDVVSLGSIEAIQTCVLLGSFFLYHGEPELAWPICGCGLRIAQALNLHRQKSARSSASPDLDDPVQRAEETRKRCWWAVYEIETFCSMLYGFPLSISDDDCDVQHIDPYPVRSKDPTWESATWRATGQATLLSYKFSMVQLSTIVKSALTDLYGLRQSLPGKGSAIRNDGSRLQNLIAGVNRLDSRLQQWYTSLPKQLQSEKNEVPAPAQGSNPAASMQRHLFQLQALALKLAFENARILVHRPLLSYKMVASHGIPEGQSSSATSPPDPFRVSTVICRDAALQIAKVGSTQVFKDAADTYAVSFISLHLFTAGVTLSIMTSPDPLSQASHESKLGIRRLMEMQSRLKSKSIVAEQGLGILKKLMSLVLLKEKEKMFEFPEGPVDEERGREPANSRSGFETMSIAEADSHGAGSGQSAVMPERPADQNSQQTVEIRPSGVEPMQPATTSNTEELPFDFCEDPIMAQALIDFEQAMTNVPDASSGDVFLSFNDEFSAESCFSGQDQSWIWGTNLYS</sequence>
<evidence type="ECO:0000256" key="2">
    <source>
        <dbReference type="ARBA" id="ARBA00023242"/>
    </source>
</evidence>
<keyword evidence="6" id="KW-1185">Reference proteome</keyword>
<keyword evidence="2" id="KW-0539">Nucleus</keyword>
<evidence type="ECO:0000313" key="6">
    <source>
        <dbReference type="Proteomes" id="UP000799438"/>
    </source>
</evidence>
<dbReference type="Gene3D" id="4.10.240.10">
    <property type="entry name" value="Zn(2)-C6 fungal-type DNA-binding domain"/>
    <property type="match status" value="1"/>
</dbReference>
<dbReference type="GO" id="GO:0008270">
    <property type="term" value="F:zinc ion binding"/>
    <property type="evidence" value="ECO:0007669"/>
    <property type="project" value="InterPro"/>
</dbReference>
<protein>
    <recommendedName>
        <fullName evidence="4">Zn(2)-C6 fungal-type domain-containing protein</fullName>
    </recommendedName>
</protein>
<feature type="compositionally biased region" description="Polar residues" evidence="3">
    <location>
        <begin position="134"/>
        <end position="147"/>
    </location>
</feature>
<dbReference type="PANTHER" id="PTHR46910:SF17">
    <property type="entry name" value="SCFA-RELATED"/>
    <property type="match status" value="1"/>
</dbReference>
<evidence type="ECO:0000313" key="5">
    <source>
        <dbReference type="EMBL" id="KAF2135601.1"/>
    </source>
</evidence>
<dbReference type="GO" id="GO:0006351">
    <property type="term" value="P:DNA-templated transcription"/>
    <property type="evidence" value="ECO:0007669"/>
    <property type="project" value="InterPro"/>
</dbReference>
<feature type="domain" description="Zn(2)-C6 fungal-type" evidence="4">
    <location>
        <begin position="16"/>
        <end position="45"/>
    </location>
</feature>
<dbReference type="GO" id="GO:0000981">
    <property type="term" value="F:DNA-binding transcription factor activity, RNA polymerase II-specific"/>
    <property type="evidence" value="ECO:0007669"/>
    <property type="project" value="InterPro"/>
</dbReference>
<organism evidence="5 6">
    <name type="scientific">Aplosporella prunicola CBS 121167</name>
    <dbReference type="NCBI Taxonomy" id="1176127"/>
    <lineage>
        <taxon>Eukaryota</taxon>
        <taxon>Fungi</taxon>
        <taxon>Dikarya</taxon>
        <taxon>Ascomycota</taxon>
        <taxon>Pezizomycotina</taxon>
        <taxon>Dothideomycetes</taxon>
        <taxon>Dothideomycetes incertae sedis</taxon>
        <taxon>Botryosphaeriales</taxon>
        <taxon>Aplosporellaceae</taxon>
        <taxon>Aplosporella</taxon>
    </lineage>
</organism>
<evidence type="ECO:0000256" key="1">
    <source>
        <dbReference type="ARBA" id="ARBA00022723"/>
    </source>
</evidence>
<dbReference type="PROSITE" id="PS00463">
    <property type="entry name" value="ZN2_CY6_FUNGAL_1"/>
    <property type="match status" value="1"/>
</dbReference>
<dbReference type="EMBL" id="ML995566">
    <property type="protein sequence ID" value="KAF2135601.1"/>
    <property type="molecule type" value="Genomic_DNA"/>
</dbReference>
<accession>A0A6A6AYM0</accession>
<dbReference type="Proteomes" id="UP000799438">
    <property type="component" value="Unassembled WGS sequence"/>
</dbReference>
<reference evidence="5" key="1">
    <citation type="journal article" date="2020" name="Stud. Mycol.">
        <title>101 Dothideomycetes genomes: a test case for predicting lifestyles and emergence of pathogens.</title>
        <authorList>
            <person name="Haridas S."/>
            <person name="Albert R."/>
            <person name="Binder M."/>
            <person name="Bloem J."/>
            <person name="Labutti K."/>
            <person name="Salamov A."/>
            <person name="Andreopoulos B."/>
            <person name="Baker S."/>
            <person name="Barry K."/>
            <person name="Bills G."/>
            <person name="Bluhm B."/>
            <person name="Cannon C."/>
            <person name="Castanera R."/>
            <person name="Culley D."/>
            <person name="Daum C."/>
            <person name="Ezra D."/>
            <person name="Gonzalez J."/>
            <person name="Henrissat B."/>
            <person name="Kuo A."/>
            <person name="Liang C."/>
            <person name="Lipzen A."/>
            <person name="Lutzoni F."/>
            <person name="Magnuson J."/>
            <person name="Mondo S."/>
            <person name="Nolan M."/>
            <person name="Ohm R."/>
            <person name="Pangilinan J."/>
            <person name="Park H.-J."/>
            <person name="Ramirez L."/>
            <person name="Alfaro M."/>
            <person name="Sun H."/>
            <person name="Tritt A."/>
            <person name="Yoshinaga Y."/>
            <person name="Zwiers L.-H."/>
            <person name="Turgeon B."/>
            <person name="Goodwin S."/>
            <person name="Spatafora J."/>
            <person name="Crous P."/>
            <person name="Grigoriev I."/>
        </authorList>
    </citation>
    <scope>NUCLEOTIDE SEQUENCE</scope>
    <source>
        <strain evidence="5">CBS 121167</strain>
    </source>
</reference>
<dbReference type="AlphaFoldDB" id="A0A6A6AYM0"/>
<dbReference type="Pfam" id="PF00172">
    <property type="entry name" value="Zn_clus"/>
    <property type="match status" value="1"/>
</dbReference>
<dbReference type="InterPro" id="IPR007219">
    <property type="entry name" value="XnlR_reg_dom"/>
</dbReference>
<evidence type="ECO:0000259" key="4">
    <source>
        <dbReference type="PROSITE" id="PS50048"/>
    </source>
</evidence>
<feature type="compositionally biased region" description="Polar residues" evidence="3">
    <location>
        <begin position="52"/>
        <end position="64"/>
    </location>
</feature>
<dbReference type="SMART" id="SM00066">
    <property type="entry name" value="GAL4"/>
    <property type="match status" value="1"/>
</dbReference>
<dbReference type="InterPro" id="IPR036864">
    <property type="entry name" value="Zn2-C6_fun-type_DNA-bd_sf"/>
</dbReference>
<dbReference type="SMART" id="SM00906">
    <property type="entry name" value="Fungal_trans"/>
    <property type="match status" value="1"/>
</dbReference>
<gene>
    <name evidence="5" type="ORF">K452DRAFT_363064</name>
</gene>
<feature type="region of interest" description="Disordered" evidence="3">
    <location>
        <begin position="52"/>
        <end position="153"/>
    </location>
</feature>
<feature type="region of interest" description="Disordered" evidence="3">
    <location>
        <begin position="741"/>
        <end position="765"/>
    </location>
</feature>
<dbReference type="OrthoDB" id="3266505at2759"/>
<dbReference type="SUPFAM" id="SSF57701">
    <property type="entry name" value="Zn2/Cys6 DNA-binding domain"/>
    <property type="match status" value="1"/>
</dbReference>
<dbReference type="InterPro" id="IPR001138">
    <property type="entry name" value="Zn2Cys6_DnaBD"/>
</dbReference>
<name>A0A6A6AYM0_9PEZI</name>
<evidence type="ECO:0000256" key="3">
    <source>
        <dbReference type="SAM" id="MobiDB-lite"/>
    </source>
</evidence>
<proteinExistence type="predicted"/>
<dbReference type="GeneID" id="54304058"/>
<dbReference type="InterPro" id="IPR050987">
    <property type="entry name" value="AtrR-like"/>
</dbReference>
<dbReference type="RefSeq" id="XP_033391319.1">
    <property type="nucleotide sequence ID" value="XM_033546552.1"/>
</dbReference>
<dbReference type="CDD" id="cd00067">
    <property type="entry name" value="GAL4"/>
    <property type="match status" value="1"/>
</dbReference>
<dbReference type="PANTHER" id="PTHR46910">
    <property type="entry name" value="TRANSCRIPTION FACTOR PDR1"/>
    <property type="match status" value="1"/>
</dbReference>
<dbReference type="GO" id="GO:0003677">
    <property type="term" value="F:DNA binding"/>
    <property type="evidence" value="ECO:0007669"/>
    <property type="project" value="InterPro"/>
</dbReference>
<dbReference type="CDD" id="cd12148">
    <property type="entry name" value="fungal_TF_MHR"/>
    <property type="match status" value="1"/>
</dbReference>
<dbReference type="Pfam" id="PF04082">
    <property type="entry name" value="Fungal_trans"/>
    <property type="match status" value="1"/>
</dbReference>
<keyword evidence="1" id="KW-0479">Metal-binding</keyword>